<evidence type="ECO:0000313" key="2">
    <source>
        <dbReference type="Proteomes" id="UP000824533"/>
    </source>
</evidence>
<reference evidence="1 2" key="1">
    <citation type="journal article" date="2021" name="Front. Genet.">
        <title>Chromosome-Level Genome Assembly Reveals Significant Gene Expansion in the Toll and IMD Signaling Pathways of Dendrolimus kikuchii.</title>
        <authorList>
            <person name="Zhou J."/>
            <person name="Wu P."/>
            <person name="Xiong Z."/>
            <person name="Liu N."/>
            <person name="Zhao N."/>
            <person name="Ji M."/>
            <person name="Qiu Y."/>
            <person name="Yang B."/>
        </authorList>
    </citation>
    <scope>NUCLEOTIDE SEQUENCE [LARGE SCALE GENOMIC DNA]</scope>
    <source>
        <strain evidence="1">Ann1</strain>
    </source>
</reference>
<sequence>MNSNEHYLGCEYSLDSLRSLNDRLNSKVVEQLNETQELVMLNNFEHESNEYLFRKCLQERISDIASWRWVFEDLTKRLEEAISSLEHEHNALRVVIQRLKDEINGHSKEDSKPGALCPLSDIVEEAIMQEFNFLQDEKKKFENKITELDKQIVGLRKTKKRIDVDILKKQKALDVEESCINVDLEFVSRISCEKKKKRRGSPISHWEHRCATLKKAGLKALTNAVIVRQQVRGARVHLSIAAQAYSARVDAALKRRLHANRAKLEDLKWQRAEAVKDYKSLEEELVTTEHNLIDIMDQERLTEARIADRAQRPVGELTKDDVDRKLRDDLARVRRFCNQLRTNYERITGLQNSVTESITHIDCCGSDLMQVINLDEERLQSRLGDQPETPSAPSLPSLDRKPSHPSDGSLMTIKEEDEDDYPFND</sequence>
<comment type="caution">
    <text evidence="1">The sequence shown here is derived from an EMBL/GenBank/DDBJ whole genome shotgun (WGS) entry which is preliminary data.</text>
</comment>
<protein>
    <submittedName>
        <fullName evidence="1">Uncharacterized protein</fullName>
    </submittedName>
</protein>
<proteinExistence type="predicted"/>
<organism evidence="1 2">
    <name type="scientific">Dendrolimus kikuchii</name>
    <dbReference type="NCBI Taxonomy" id="765133"/>
    <lineage>
        <taxon>Eukaryota</taxon>
        <taxon>Metazoa</taxon>
        <taxon>Ecdysozoa</taxon>
        <taxon>Arthropoda</taxon>
        <taxon>Hexapoda</taxon>
        <taxon>Insecta</taxon>
        <taxon>Pterygota</taxon>
        <taxon>Neoptera</taxon>
        <taxon>Endopterygota</taxon>
        <taxon>Lepidoptera</taxon>
        <taxon>Glossata</taxon>
        <taxon>Ditrysia</taxon>
        <taxon>Bombycoidea</taxon>
        <taxon>Lasiocampidae</taxon>
        <taxon>Dendrolimus</taxon>
    </lineage>
</organism>
<keyword evidence="2" id="KW-1185">Reference proteome</keyword>
<dbReference type="EMBL" id="CM034407">
    <property type="protein sequence ID" value="KAJ0172626.1"/>
    <property type="molecule type" value="Genomic_DNA"/>
</dbReference>
<accession>A0ACC1CMF8</accession>
<dbReference type="Proteomes" id="UP000824533">
    <property type="component" value="Linkage Group LG21"/>
</dbReference>
<name>A0ACC1CMF8_9NEOP</name>
<evidence type="ECO:0000313" key="1">
    <source>
        <dbReference type="EMBL" id="KAJ0172626.1"/>
    </source>
</evidence>
<gene>
    <name evidence="1" type="ORF">K1T71_011765</name>
</gene>